<dbReference type="EMBL" id="CP134213">
    <property type="protein sequence ID" value="WND21136.1"/>
    <property type="molecule type" value="Genomic_DNA"/>
</dbReference>
<accession>A0ABY9UE25</accession>
<evidence type="ECO:0000313" key="3">
    <source>
        <dbReference type="Proteomes" id="UP001249394"/>
    </source>
</evidence>
<gene>
    <name evidence="2" type="ORF">RI060_29055</name>
</gene>
<feature type="region of interest" description="Disordered" evidence="1">
    <location>
        <begin position="1"/>
        <end position="20"/>
    </location>
</feature>
<reference evidence="2 3" key="1">
    <citation type="submission" date="2023-09" db="EMBL/GenBank/DDBJ databases">
        <title>The genome sequence of Streptomyces anthocyanicus.</title>
        <authorList>
            <person name="Mo P."/>
        </authorList>
    </citation>
    <scope>NUCLEOTIDE SEQUENCE [LARGE SCALE GENOMIC DNA]</scope>
    <source>
        <strain evidence="2 3">JCM 4387</strain>
    </source>
</reference>
<sequence>MTADDTEKGSSLLRTPGGDQLRERLRQALARFTDPDDDTMPDRTITWVPVDTVLDDLVAAIGQQQFPIASHPYEGFGFEAPCTAKGYGTSCGESEYDHTEKA</sequence>
<name>A0ABY9UE25_STRVL</name>
<keyword evidence="3" id="KW-1185">Reference proteome</keyword>
<protein>
    <submittedName>
        <fullName evidence="2">Uncharacterized protein</fullName>
    </submittedName>
</protein>
<proteinExistence type="predicted"/>
<evidence type="ECO:0000256" key="1">
    <source>
        <dbReference type="SAM" id="MobiDB-lite"/>
    </source>
</evidence>
<evidence type="ECO:0000313" key="2">
    <source>
        <dbReference type="EMBL" id="WND21136.1"/>
    </source>
</evidence>
<organism evidence="2 3">
    <name type="scientific">Streptomyces violaceus</name>
    <name type="common">Streptomyces venezuelae</name>
    <dbReference type="NCBI Taxonomy" id="1936"/>
    <lineage>
        <taxon>Bacteria</taxon>
        <taxon>Bacillati</taxon>
        <taxon>Actinomycetota</taxon>
        <taxon>Actinomycetes</taxon>
        <taxon>Kitasatosporales</taxon>
        <taxon>Streptomycetaceae</taxon>
        <taxon>Streptomyces</taxon>
    </lineage>
</organism>
<dbReference type="Proteomes" id="UP001249394">
    <property type="component" value="Chromosome"/>
</dbReference>